<sequence length="243" mass="25818">MRLNMSLFSIVGVSACLTPIFTSVVSAHCVFLNATGLNAQNQPFGPTGRGLGVNPNQVRDGATIDPYLLDVTWFAQRSVLLARGCGRHQYFQKIWNDPVALTAELVGQNKIPTVIAAGQLSIVSHQINADGGGPFTCMIDESGLAGIDNKFREVAVAAQVAGQNSVISGLNRPFNLVINLPSDLKCTGTSGSLKNICMVRCQNTAITGPFGGCIPVQQVEGTGTHGRRDLKSLKRGLHFPESI</sequence>
<gene>
    <name evidence="2" type="ORF">TWF694_008796</name>
</gene>
<keyword evidence="1" id="KW-0732">Signal</keyword>
<evidence type="ECO:0000256" key="1">
    <source>
        <dbReference type="SAM" id="SignalP"/>
    </source>
</evidence>
<comment type="caution">
    <text evidence="2">The sequence shown here is derived from an EMBL/GenBank/DDBJ whole genome shotgun (WGS) entry which is preliminary data.</text>
</comment>
<dbReference type="InterPro" id="IPR021476">
    <property type="entry name" value="Egh16-like"/>
</dbReference>
<dbReference type="PANTHER" id="PTHR34618">
    <property type="entry name" value="SURFACE PROTEIN MAS1, PUTATIVE-RELATED"/>
    <property type="match status" value="1"/>
</dbReference>
<proteinExistence type="predicted"/>
<dbReference type="PANTHER" id="PTHR34618:SF1">
    <property type="entry name" value="SECRETED PROTEIN"/>
    <property type="match status" value="1"/>
</dbReference>
<evidence type="ECO:0000313" key="3">
    <source>
        <dbReference type="Proteomes" id="UP001365542"/>
    </source>
</evidence>
<feature type="chain" id="PRO_5043967793" evidence="1">
    <location>
        <begin position="28"/>
        <end position="243"/>
    </location>
</feature>
<accession>A0AAV9XG76</accession>
<dbReference type="Pfam" id="PF11327">
    <property type="entry name" value="Egh16-like"/>
    <property type="match status" value="1"/>
</dbReference>
<protein>
    <submittedName>
        <fullName evidence="2">Uncharacterized protein</fullName>
    </submittedName>
</protein>
<dbReference type="PROSITE" id="PS51257">
    <property type="entry name" value="PROKAR_LIPOPROTEIN"/>
    <property type="match status" value="1"/>
</dbReference>
<dbReference type="Proteomes" id="UP001365542">
    <property type="component" value="Unassembled WGS sequence"/>
</dbReference>
<feature type="signal peptide" evidence="1">
    <location>
        <begin position="1"/>
        <end position="27"/>
    </location>
</feature>
<dbReference type="EMBL" id="JAVHJO010000005">
    <property type="protein sequence ID" value="KAK6539962.1"/>
    <property type="molecule type" value="Genomic_DNA"/>
</dbReference>
<keyword evidence="3" id="KW-1185">Reference proteome</keyword>
<name>A0AAV9XG76_9PEZI</name>
<reference evidence="2 3" key="1">
    <citation type="submission" date="2019-10" db="EMBL/GenBank/DDBJ databases">
        <authorList>
            <person name="Palmer J.M."/>
        </authorList>
    </citation>
    <scope>NUCLEOTIDE SEQUENCE [LARGE SCALE GENOMIC DNA]</scope>
    <source>
        <strain evidence="2 3">TWF694</strain>
    </source>
</reference>
<evidence type="ECO:0000313" key="2">
    <source>
        <dbReference type="EMBL" id="KAK6539962.1"/>
    </source>
</evidence>
<organism evidence="2 3">
    <name type="scientific">Orbilia ellipsospora</name>
    <dbReference type="NCBI Taxonomy" id="2528407"/>
    <lineage>
        <taxon>Eukaryota</taxon>
        <taxon>Fungi</taxon>
        <taxon>Dikarya</taxon>
        <taxon>Ascomycota</taxon>
        <taxon>Pezizomycotina</taxon>
        <taxon>Orbiliomycetes</taxon>
        <taxon>Orbiliales</taxon>
        <taxon>Orbiliaceae</taxon>
        <taxon>Orbilia</taxon>
    </lineage>
</organism>
<dbReference type="AlphaFoldDB" id="A0AAV9XG76"/>